<evidence type="ECO:0000313" key="3">
    <source>
        <dbReference type="EMBL" id="RMB09068.1"/>
    </source>
</evidence>
<dbReference type="EMBL" id="CP034145">
    <property type="protein sequence ID" value="AZH26840.1"/>
    <property type="molecule type" value="Genomic_DNA"/>
</dbReference>
<protein>
    <submittedName>
        <fullName evidence="3">Uncharacterized protein</fullName>
    </submittedName>
</protein>
<evidence type="ECO:0000313" key="5">
    <source>
        <dbReference type="Proteomes" id="UP000282007"/>
    </source>
</evidence>
<proteinExistence type="predicted"/>
<keyword evidence="1" id="KW-0472">Membrane</keyword>
<feature type="transmembrane region" description="Helical" evidence="1">
    <location>
        <begin position="58"/>
        <end position="79"/>
    </location>
</feature>
<name>A0A3M0CHK0_9EURY</name>
<feature type="transmembrane region" description="Helical" evidence="1">
    <location>
        <begin position="15"/>
        <end position="37"/>
    </location>
</feature>
<dbReference type="Proteomes" id="UP000277326">
    <property type="component" value="Unassembled WGS sequence"/>
</dbReference>
<keyword evidence="5" id="KW-1185">Reference proteome</keyword>
<dbReference type="KEGG" id="haer:DU502_16310"/>
<dbReference type="EMBL" id="REFS01000009">
    <property type="protein sequence ID" value="RMB09068.1"/>
    <property type="molecule type" value="Genomic_DNA"/>
</dbReference>
<organism evidence="3 4">
    <name type="scientific">Haloplanus aerogenes</name>
    <dbReference type="NCBI Taxonomy" id="660522"/>
    <lineage>
        <taxon>Archaea</taxon>
        <taxon>Methanobacteriati</taxon>
        <taxon>Methanobacteriota</taxon>
        <taxon>Stenosarchaea group</taxon>
        <taxon>Halobacteria</taxon>
        <taxon>Halobacteriales</taxon>
        <taxon>Haloferacaceae</taxon>
        <taxon>Haloplanus</taxon>
    </lineage>
</organism>
<dbReference type="Proteomes" id="UP000282007">
    <property type="component" value="Chromosome"/>
</dbReference>
<keyword evidence="1" id="KW-0812">Transmembrane</keyword>
<accession>A0A3M0CHK0</accession>
<dbReference type="AlphaFoldDB" id="A0A3M0CHK0"/>
<reference evidence="3 4" key="1">
    <citation type="journal article" date="2015" name="Stand. Genomic Sci.">
        <title>Genomic Encyclopedia of Bacterial and Archaeal Type Strains, Phase III: the genomes of soil and plant-associated and newly described type strains.</title>
        <authorList>
            <person name="Whitman W.B."/>
            <person name="Woyke T."/>
            <person name="Klenk H.P."/>
            <person name="Zhou Y."/>
            <person name="Lilburn T.G."/>
            <person name="Beck B.J."/>
            <person name="De Vos P."/>
            <person name="Vandamme P."/>
            <person name="Eisen J.A."/>
            <person name="Garrity G."/>
            <person name="Hugenholtz P."/>
            <person name="Kyrpides N.C."/>
        </authorList>
    </citation>
    <scope>NUCLEOTIDE SEQUENCE [LARGE SCALE GENOMIC DNA]</scope>
    <source>
        <strain evidence="3 4">CGMCC 1.10124</strain>
    </source>
</reference>
<evidence type="ECO:0000313" key="2">
    <source>
        <dbReference type="EMBL" id="AZH26840.1"/>
    </source>
</evidence>
<keyword evidence="1" id="KW-1133">Transmembrane helix</keyword>
<feature type="transmembrane region" description="Helical" evidence="1">
    <location>
        <begin position="91"/>
        <end position="111"/>
    </location>
</feature>
<evidence type="ECO:0000256" key="1">
    <source>
        <dbReference type="SAM" id="Phobius"/>
    </source>
</evidence>
<evidence type="ECO:0000313" key="4">
    <source>
        <dbReference type="Proteomes" id="UP000277326"/>
    </source>
</evidence>
<reference evidence="2 5" key="2">
    <citation type="submission" date="2018-07" db="EMBL/GenBank/DDBJ databases">
        <title>Genome sequences of Haloplanus aerogenes JCM 16430T.</title>
        <authorList>
            <person name="Kim Y.B."/>
            <person name="Roh S.W."/>
        </authorList>
    </citation>
    <scope>NUCLEOTIDE SEQUENCE [LARGE SCALE GENOMIC DNA]</scope>
    <source>
        <strain evidence="2 5">JCM 16430</strain>
    </source>
</reference>
<gene>
    <name evidence="3" type="ORF">ATH50_3438</name>
    <name evidence="2" type="ORF">DU502_16310</name>
</gene>
<sequence>MARIDGVKVSEGGKVLWPTVASLLVGAPIYAIQQGYVETIQLFGSGLGKVVRAPGSFLAEWLGLLFSGGSRAISASWWSFLRDVTSVAGPASFVVIMLGVVVTLFILSWGVRRIGV</sequence>
<dbReference type="GeneID" id="38472882"/>
<dbReference type="RefSeq" id="WP_121921968.1">
    <property type="nucleotide sequence ID" value="NZ_CP034145.1"/>
</dbReference>
<reference evidence="3" key="3">
    <citation type="submission" date="2018-10" db="EMBL/GenBank/DDBJ databases">
        <authorList>
            <person name="Whitman W."/>
            <person name="Huntemann M."/>
            <person name="Clum A."/>
            <person name="Pillay M."/>
            <person name="Palaniappan K."/>
            <person name="Varghese N."/>
            <person name="Mikhailova N."/>
            <person name="Stamatis D."/>
            <person name="Reddy T."/>
            <person name="Daum C."/>
            <person name="Shapiro N."/>
            <person name="Ivanova N."/>
            <person name="Kyrpides N."/>
            <person name="Woyke T."/>
        </authorList>
    </citation>
    <scope>NUCLEOTIDE SEQUENCE</scope>
    <source>
        <strain evidence="3">CGMCC 1.10124</strain>
    </source>
</reference>